<feature type="region of interest" description="Disordered" evidence="2">
    <location>
        <begin position="132"/>
        <end position="157"/>
    </location>
</feature>
<evidence type="ECO:0000256" key="2">
    <source>
        <dbReference type="SAM" id="MobiDB-lite"/>
    </source>
</evidence>
<evidence type="ECO:0000313" key="6">
    <source>
        <dbReference type="EMBL" id="RKP37510.1"/>
    </source>
</evidence>
<keyword evidence="7" id="KW-1185">Reference proteome</keyword>
<feature type="compositionally biased region" description="Polar residues" evidence="2">
    <location>
        <begin position="147"/>
        <end position="157"/>
    </location>
</feature>
<organism evidence="6 7">
    <name type="scientific">Dimargaris cristalligena</name>
    <dbReference type="NCBI Taxonomy" id="215637"/>
    <lineage>
        <taxon>Eukaryota</taxon>
        <taxon>Fungi</taxon>
        <taxon>Fungi incertae sedis</taxon>
        <taxon>Zoopagomycota</taxon>
        <taxon>Kickxellomycotina</taxon>
        <taxon>Dimargaritomycetes</taxon>
        <taxon>Dimargaritales</taxon>
        <taxon>Dimargaritaceae</taxon>
        <taxon>Dimargaris</taxon>
    </lineage>
</organism>
<keyword evidence="3" id="KW-0812">Transmembrane</keyword>
<dbReference type="InterPro" id="IPR052982">
    <property type="entry name" value="SRP1/TIP1-like"/>
</dbReference>
<dbReference type="Proteomes" id="UP000268162">
    <property type="component" value="Unassembled WGS sequence"/>
</dbReference>
<proteinExistence type="predicted"/>
<feature type="domain" description="Yeast cell wall synthesis Kre9/Knh1-like N-terminal" evidence="5">
    <location>
        <begin position="28"/>
        <end position="120"/>
    </location>
</feature>
<evidence type="ECO:0000313" key="7">
    <source>
        <dbReference type="Proteomes" id="UP000268162"/>
    </source>
</evidence>
<evidence type="ECO:0000256" key="4">
    <source>
        <dbReference type="SAM" id="SignalP"/>
    </source>
</evidence>
<keyword evidence="1 4" id="KW-0732">Signal</keyword>
<feature type="chain" id="PRO_5020645397" description="Yeast cell wall synthesis Kre9/Knh1-like N-terminal domain-containing protein" evidence="4">
    <location>
        <begin position="23"/>
        <end position="200"/>
    </location>
</feature>
<evidence type="ECO:0000259" key="5">
    <source>
        <dbReference type="Pfam" id="PF10342"/>
    </source>
</evidence>
<protein>
    <recommendedName>
        <fullName evidence="5">Yeast cell wall synthesis Kre9/Knh1-like N-terminal domain-containing protein</fullName>
    </recommendedName>
</protein>
<reference evidence="7" key="1">
    <citation type="journal article" date="2018" name="Nat. Microbiol.">
        <title>Leveraging single-cell genomics to expand the fungal tree of life.</title>
        <authorList>
            <person name="Ahrendt S.R."/>
            <person name="Quandt C.A."/>
            <person name="Ciobanu D."/>
            <person name="Clum A."/>
            <person name="Salamov A."/>
            <person name="Andreopoulos B."/>
            <person name="Cheng J.F."/>
            <person name="Woyke T."/>
            <person name="Pelin A."/>
            <person name="Henrissat B."/>
            <person name="Reynolds N.K."/>
            <person name="Benny G.L."/>
            <person name="Smith M.E."/>
            <person name="James T.Y."/>
            <person name="Grigoriev I.V."/>
        </authorList>
    </citation>
    <scope>NUCLEOTIDE SEQUENCE [LARGE SCALE GENOMIC DNA]</scope>
    <source>
        <strain evidence="7">RSA 468</strain>
    </source>
</reference>
<dbReference type="EMBL" id="ML002484">
    <property type="protein sequence ID" value="RKP37510.1"/>
    <property type="molecule type" value="Genomic_DNA"/>
</dbReference>
<keyword evidence="3" id="KW-1133">Transmembrane helix</keyword>
<name>A0A4P9ZXP5_9FUNG</name>
<evidence type="ECO:0000256" key="1">
    <source>
        <dbReference type="ARBA" id="ARBA00022729"/>
    </source>
</evidence>
<accession>A0A4P9ZXP5</accession>
<keyword evidence="3" id="KW-0472">Membrane</keyword>
<sequence>MVCLKMAIVVWTFLWAVGCPLGIDITEPWQSTVWQAGKNATIRLRVWGAKSAADGPLTLELLRGDPDEPSIVATINEDVPSNTTVLVWLVPDTLLARTDYYLRMTTGQLYNNFYSAFFRIKGSDTVRATATRANTPASTNDHKESESTQSKTPATVTRTITAETPPAVYGSASIHSLLSAISLVGIAFFGTILVELLGLV</sequence>
<gene>
    <name evidence="6" type="ORF">BJ085DRAFT_41620</name>
</gene>
<dbReference type="OrthoDB" id="2260257at2759"/>
<dbReference type="AlphaFoldDB" id="A0A4P9ZXP5"/>
<dbReference type="PANTHER" id="PTHR40633:SF1">
    <property type="entry name" value="GPI ANCHORED SERINE-THREONINE RICH PROTEIN (AFU_ORTHOLOGUE AFUA_1G03630)"/>
    <property type="match status" value="1"/>
</dbReference>
<dbReference type="Pfam" id="PF10342">
    <property type="entry name" value="Kre9_KNH"/>
    <property type="match status" value="1"/>
</dbReference>
<feature type="transmembrane region" description="Helical" evidence="3">
    <location>
        <begin position="177"/>
        <end position="199"/>
    </location>
</feature>
<feature type="signal peptide" evidence="4">
    <location>
        <begin position="1"/>
        <end position="22"/>
    </location>
</feature>
<dbReference type="PROSITE" id="PS51257">
    <property type="entry name" value="PROKAR_LIPOPROTEIN"/>
    <property type="match status" value="1"/>
</dbReference>
<dbReference type="PANTHER" id="PTHR40633">
    <property type="entry name" value="MATRIX PROTEIN, PUTATIVE (AFU_ORTHOLOGUE AFUA_8G05410)-RELATED"/>
    <property type="match status" value="1"/>
</dbReference>
<evidence type="ECO:0000256" key="3">
    <source>
        <dbReference type="SAM" id="Phobius"/>
    </source>
</evidence>
<dbReference type="InterPro" id="IPR018466">
    <property type="entry name" value="Kre9/Knh1-like_N"/>
</dbReference>